<dbReference type="RefSeq" id="WP_395815776.1">
    <property type="nucleotide sequence ID" value="NZ_CP043494.1"/>
</dbReference>
<dbReference type="PANTHER" id="PTHR13914">
    <property type="entry name" value="PROLINE OXIDASE"/>
    <property type="match status" value="1"/>
</dbReference>
<name>A0ABY9WN78_9BACT</name>
<dbReference type="Gene3D" id="3.20.20.220">
    <property type="match status" value="1"/>
</dbReference>
<dbReference type="InterPro" id="IPR015659">
    <property type="entry name" value="Proline_oxidase"/>
</dbReference>
<accession>A0ABY9WN78</accession>
<sequence length="417" mass="46300">MSALASSSPEHPVGSPPPVSFDNTAIAFATKSDAQMRKAHLLFSSLEQPVLVRAGIPLSAWLLRIGFPGVRLLVKHTVFEHFCGGESIQECDAAIAALGRFGVQSILDYSVEGEKSEAGFDATTRETLATIEWAATHPHIPFSVFKVTGLARFGLLEKLGARETLSADEQAEWERVRERVLRICQRAHELGVRIFIDGEETWIQDVIDGLGEEMMARFNRERPLVYNTYQMYRIASLGNLRAALERATSKGYFLGAKLVRGAYMEKERQRAKERGYADPIQPDKAATDADYDRAVLFCLDHLDRMALCAGTHNEASSQLLMQELGRRGIAANDPRVFFSQLYGMSDNISFNLAKAGYNVAKYLPYGPVRAVLPYLIRRAQENSAIAGQGGREARLIRGELRRRKQAKALLGPGQQVQ</sequence>
<reference evidence="3 4" key="1">
    <citation type="submission" date="2019-08" db="EMBL/GenBank/DDBJ databases">
        <title>Archangium and Cystobacter genomes.</title>
        <authorList>
            <person name="Chen I.-C.K."/>
            <person name="Wielgoss S."/>
        </authorList>
    </citation>
    <scope>NUCLEOTIDE SEQUENCE [LARGE SCALE GENOMIC DNA]</scope>
    <source>
        <strain evidence="3 4">Cbm 6</strain>
    </source>
</reference>
<evidence type="ECO:0000259" key="2">
    <source>
        <dbReference type="Pfam" id="PF01619"/>
    </source>
</evidence>
<keyword evidence="4" id="KW-1185">Reference proteome</keyword>
<evidence type="ECO:0000256" key="1">
    <source>
        <dbReference type="ARBA" id="ARBA00023002"/>
    </source>
</evidence>
<evidence type="ECO:0000313" key="3">
    <source>
        <dbReference type="EMBL" id="WNG43920.1"/>
    </source>
</evidence>
<feature type="domain" description="Proline dehydrogenase" evidence="2">
    <location>
        <begin position="94"/>
        <end position="388"/>
    </location>
</feature>
<protein>
    <submittedName>
        <fullName evidence="3">Proline dehydrogenase</fullName>
    </submittedName>
</protein>
<dbReference type="InterPro" id="IPR029041">
    <property type="entry name" value="FAD-linked_oxidoreductase-like"/>
</dbReference>
<evidence type="ECO:0000313" key="4">
    <source>
        <dbReference type="Proteomes" id="UP001611383"/>
    </source>
</evidence>
<dbReference type="Pfam" id="PF01619">
    <property type="entry name" value="Pro_dh"/>
    <property type="match status" value="1"/>
</dbReference>
<proteinExistence type="predicted"/>
<keyword evidence="1" id="KW-0560">Oxidoreductase</keyword>
<dbReference type="InterPro" id="IPR002872">
    <property type="entry name" value="Proline_DH_dom"/>
</dbReference>
<dbReference type="Proteomes" id="UP001611383">
    <property type="component" value="Chromosome"/>
</dbReference>
<dbReference type="EMBL" id="CP043494">
    <property type="protein sequence ID" value="WNG43920.1"/>
    <property type="molecule type" value="Genomic_DNA"/>
</dbReference>
<dbReference type="SUPFAM" id="SSF51730">
    <property type="entry name" value="FAD-linked oxidoreductase"/>
    <property type="match status" value="1"/>
</dbReference>
<organism evidence="3 4">
    <name type="scientific">Archangium minus</name>
    <dbReference type="NCBI Taxonomy" id="83450"/>
    <lineage>
        <taxon>Bacteria</taxon>
        <taxon>Pseudomonadati</taxon>
        <taxon>Myxococcota</taxon>
        <taxon>Myxococcia</taxon>
        <taxon>Myxococcales</taxon>
        <taxon>Cystobacterineae</taxon>
        <taxon>Archangiaceae</taxon>
        <taxon>Archangium</taxon>
    </lineage>
</organism>
<dbReference type="PANTHER" id="PTHR13914:SF0">
    <property type="entry name" value="PROLINE DEHYDROGENASE 1, MITOCHONDRIAL"/>
    <property type="match status" value="1"/>
</dbReference>
<gene>
    <name evidence="3" type="ORF">F0U60_07300</name>
</gene>